<dbReference type="RefSeq" id="XP_070891978.1">
    <property type="nucleotide sequence ID" value="XM_071042337.1"/>
</dbReference>
<evidence type="ECO:0000259" key="5">
    <source>
        <dbReference type="SMART" id="SM01308"/>
    </source>
</evidence>
<dbReference type="SMART" id="SM01308">
    <property type="entry name" value="RICTOR_N"/>
    <property type="match status" value="1"/>
</dbReference>
<comment type="caution">
    <text evidence="7">The sequence shown here is derived from an EMBL/GenBank/DDBJ whole genome shotgun (WGS) entry which is preliminary data.</text>
</comment>
<dbReference type="InterPro" id="IPR029451">
    <property type="entry name" value="RICTOR_M"/>
</dbReference>
<feature type="compositionally biased region" description="Polar residues" evidence="2">
    <location>
        <begin position="199"/>
        <end position="215"/>
    </location>
</feature>
<feature type="domain" description="Rapamycin-insensitive companion of mTOR" evidence="6">
    <location>
        <begin position="1102"/>
        <end position="1173"/>
    </location>
</feature>
<dbReference type="EMBL" id="JBFXLR010000122">
    <property type="protein sequence ID" value="KAL2836184.1"/>
    <property type="molecule type" value="Genomic_DNA"/>
</dbReference>
<dbReference type="InterPro" id="IPR011072">
    <property type="entry name" value="HR1_rho-bd"/>
</dbReference>
<evidence type="ECO:0000259" key="6">
    <source>
        <dbReference type="SMART" id="SM01310"/>
    </source>
</evidence>
<dbReference type="InterPro" id="IPR028268">
    <property type="entry name" value="Pianissimo_fam"/>
</dbReference>
<dbReference type="InterPro" id="IPR016024">
    <property type="entry name" value="ARM-type_fold"/>
</dbReference>
<evidence type="ECO:0000259" key="4">
    <source>
        <dbReference type="SMART" id="SM01307"/>
    </source>
</evidence>
<feature type="region of interest" description="Disordered" evidence="2">
    <location>
        <begin position="184"/>
        <end position="216"/>
    </location>
</feature>
<dbReference type="GeneID" id="98157501"/>
<dbReference type="PANTHER" id="PTHR13298">
    <property type="entry name" value="CYTOSOLIC REGULATOR PIANISSIMO"/>
    <property type="match status" value="1"/>
</dbReference>
<sequence>MASGYNSTFSATSAQHRAAGDGRSLSSQDDGFVDGSWPGPPASRTGRNGRSGSGGSATIGPRGGSLAPSSGGPGSFSAELKSMKSSRSTTPRADTRPDAPYARRPSSIDYNDLPSTEERQAVIRDKIAKEMKIKTGTENMLEALLTKSSKQTKDQRLRVESELSSSNRKLAELHNELEEELLRAQAPSTPPRSRLSSLFQGSSMRSPSRVANVSDTEPLEDVEGEMESPTYVLAETLQALEIEGMSPDYYVERANSLVELFKRHPTLKYDLAWSVFGLRVQVMLLSDSKEVVAAGYRLTRYAIADRKSLQVIRSLHTDELVILSLVKESKASIEREQALKFVRAFLDVKDGVKEISRPVVRTIVSVAEHHEDRLRNISLMTLAEILVKDPQLIAYAGGFSPLHDALSEGTFGASESLISSFLHVLDTPRSRTHLRGGCELEAVLAPFTDSLSDSVRSGRLQSSAKAISAMLKTWPGLVILGRNGAKPLKSLLESLHYPDPQARDLIMELLFDALRIKPPSWSSSFLAGRRLTTYGRVANLRSESDTKHLRGFFGGGDNKFDLTAHFSTLILAALVDAGLSKALCDLIEEEEDLSLRRKATLLLTEVLKLAHHSLPQNVSAKLQVLPHLISPAITFDVENHDVSTSTIYQIESINRTLARSLAGVPNGAGRYSVDVDISATLLSPDQNKDKLSPALDETQFRNAILETHVLNTVNYIKWKWDLIHKIVEGPLTNPKRLDEAIKGSKFMKRLMGFYRPFKYRFSMLPNTKPNQRYVRTGCALMRTLVQTTEGTKYLAENKFLRQVAECLAQVDHMSGLTSSSPLFSKDQMSSTLSGGYFAMLGTLSADANGLAMMERWHMLNMFYHIIELRDRDDLVQTLLGNMDYTQGSHLRVMLSKALTTGSKDIRIFGTRLLRKYTMGNVSLPSLMDVDNADWVIKLLVTQLYDPDVSVCQVAVKILEEACNQRDYLEFVVKCRPSLDHLGEIGAPLLLRFLSTSVGYHYLDGLDYITQEMDDWFLGRNDAYVGLVEAALSRAYVDQPRRSSLVPEDLVDLQDIGLVPPHFYRELARTAEGCRLLEESGHFNEFSGTIQDFTLNEEDNEALLKVKGCLWAVGNVGSMELGAPFLGLDLVRHIAKIAECAEVLTMRGTAFFVLGLISRSQHGLGVLRKCGWDSAVDQKGNSLGLCLPTDFSKLFLVDFPSYSRSSEAKRTSQEKLKAATLDSDAGNQKILKLIADMGNTVLSKRAAADLHSLKSKQPEKFHQPHLFRKALSILESHHFRLPARRFALDLFDKSVMRRIVIDEESDTDSDESSSQESS</sequence>
<accession>A0ABR4J7Z9</accession>
<dbReference type="Pfam" id="PF02185">
    <property type="entry name" value="HR1"/>
    <property type="match status" value="1"/>
</dbReference>
<dbReference type="SUPFAM" id="SSF46585">
    <property type="entry name" value="HR1 repeat"/>
    <property type="match status" value="1"/>
</dbReference>
<feature type="domain" description="REM-1" evidence="3">
    <location>
        <begin position="118"/>
        <end position="187"/>
    </location>
</feature>
<evidence type="ECO:0000259" key="3">
    <source>
        <dbReference type="SMART" id="SM00742"/>
    </source>
</evidence>
<dbReference type="Proteomes" id="UP001610444">
    <property type="component" value="Unassembled WGS sequence"/>
</dbReference>
<dbReference type="SMART" id="SM01303">
    <property type="entry name" value="RasGEF_N_2"/>
    <property type="match status" value="1"/>
</dbReference>
<dbReference type="SUPFAM" id="SSF48371">
    <property type="entry name" value="ARM repeat"/>
    <property type="match status" value="1"/>
</dbReference>
<feature type="compositionally biased region" description="Polar residues" evidence="2">
    <location>
        <begin position="83"/>
        <end position="92"/>
    </location>
</feature>
<comment type="similarity">
    <text evidence="1">Belongs to the RICTOR family.</text>
</comment>
<dbReference type="InterPro" id="IPR029453">
    <property type="entry name" value="Rictor_IV"/>
</dbReference>
<proteinExistence type="inferred from homology"/>
<evidence type="ECO:0000313" key="7">
    <source>
        <dbReference type="EMBL" id="KAL2836184.1"/>
    </source>
</evidence>
<organism evidence="7 8">
    <name type="scientific">Aspergillus pseudodeflectus</name>
    <dbReference type="NCBI Taxonomy" id="176178"/>
    <lineage>
        <taxon>Eukaryota</taxon>
        <taxon>Fungi</taxon>
        <taxon>Dikarya</taxon>
        <taxon>Ascomycota</taxon>
        <taxon>Pezizomycotina</taxon>
        <taxon>Eurotiomycetes</taxon>
        <taxon>Eurotiomycetidae</taxon>
        <taxon>Eurotiales</taxon>
        <taxon>Aspergillaceae</taxon>
        <taxon>Aspergillus</taxon>
        <taxon>Aspergillus subgen. Nidulantes</taxon>
    </lineage>
</organism>
<evidence type="ECO:0000313" key="8">
    <source>
        <dbReference type="Proteomes" id="UP001610444"/>
    </source>
</evidence>
<dbReference type="SMART" id="SM00742">
    <property type="entry name" value="Hr1"/>
    <property type="match status" value="1"/>
</dbReference>
<dbReference type="Pfam" id="PF14668">
    <property type="entry name" value="RICTOR_V"/>
    <property type="match status" value="1"/>
</dbReference>
<feature type="region of interest" description="Disordered" evidence="2">
    <location>
        <begin position="145"/>
        <end position="166"/>
    </location>
</feature>
<dbReference type="Gene3D" id="1.10.287.160">
    <property type="entry name" value="HR1 repeat"/>
    <property type="match status" value="1"/>
</dbReference>
<feature type="compositionally biased region" description="Basic and acidic residues" evidence="2">
    <location>
        <begin position="151"/>
        <end position="161"/>
    </location>
</feature>
<dbReference type="SMART" id="SM01310">
    <property type="entry name" value="RICTOR_V"/>
    <property type="match status" value="1"/>
</dbReference>
<protein>
    <submittedName>
        <fullName evidence="7">Rapamycin-insensitive companion of mTOR, N-term-domain-containing protein</fullName>
    </submittedName>
</protein>
<name>A0ABR4J7Z9_9EURO</name>
<dbReference type="SMART" id="SM01307">
    <property type="entry name" value="RICTOR_M"/>
    <property type="match status" value="1"/>
</dbReference>
<dbReference type="PANTHER" id="PTHR13298:SF11">
    <property type="entry name" value="RAPAMYCIN-INSENSITIVE COMPANION OF MTOR"/>
    <property type="match status" value="1"/>
</dbReference>
<evidence type="ECO:0000256" key="1">
    <source>
        <dbReference type="ARBA" id="ARBA00008878"/>
    </source>
</evidence>
<dbReference type="InterPro" id="IPR029452">
    <property type="entry name" value="RICTOR_V"/>
</dbReference>
<keyword evidence="8" id="KW-1185">Reference proteome</keyword>
<reference evidence="7 8" key="1">
    <citation type="submission" date="2024-07" db="EMBL/GenBank/DDBJ databases">
        <title>Section-level genome sequencing and comparative genomics of Aspergillus sections Usti and Cavernicolus.</title>
        <authorList>
            <consortium name="Lawrence Berkeley National Laboratory"/>
            <person name="Nybo J.L."/>
            <person name="Vesth T.C."/>
            <person name="Theobald S."/>
            <person name="Frisvad J.C."/>
            <person name="Larsen T.O."/>
            <person name="Kjaerboelling I."/>
            <person name="Rothschild-Mancinelli K."/>
            <person name="Lyhne E.K."/>
            <person name="Kogle M.E."/>
            <person name="Barry K."/>
            <person name="Clum A."/>
            <person name="Na H."/>
            <person name="Ledsgaard L."/>
            <person name="Lin J."/>
            <person name="Lipzen A."/>
            <person name="Kuo A."/>
            <person name="Riley R."/>
            <person name="Mondo S."/>
            <person name="LaButti K."/>
            <person name="Haridas S."/>
            <person name="Pangalinan J."/>
            <person name="Salamov A.A."/>
            <person name="Simmons B.A."/>
            <person name="Magnuson J.K."/>
            <person name="Chen J."/>
            <person name="Drula E."/>
            <person name="Henrissat B."/>
            <person name="Wiebenga A."/>
            <person name="Lubbers R.J."/>
            <person name="Gomes A.C."/>
            <person name="Macurrencykelacurrency M.R."/>
            <person name="Stajich J."/>
            <person name="Grigoriev I.V."/>
            <person name="Mortensen U.H."/>
            <person name="De vries R.P."/>
            <person name="Baker S.E."/>
            <person name="Andersen M.R."/>
        </authorList>
    </citation>
    <scope>NUCLEOTIDE SEQUENCE [LARGE SCALE GENOMIC DNA]</scope>
    <source>
        <strain evidence="7 8">CBS 756.74</strain>
    </source>
</reference>
<evidence type="ECO:0000256" key="2">
    <source>
        <dbReference type="SAM" id="MobiDB-lite"/>
    </source>
</evidence>
<feature type="region of interest" description="Disordered" evidence="2">
    <location>
        <begin position="1"/>
        <end position="117"/>
    </location>
</feature>
<feature type="compositionally biased region" description="Polar residues" evidence="2">
    <location>
        <begin position="1"/>
        <end position="15"/>
    </location>
</feature>
<gene>
    <name evidence="7" type="ORF">BJX68DRAFT_250990</name>
</gene>
<dbReference type="Pfam" id="PF14666">
    <property type="entry name" value="RICTOR_M"/>
    <property type="match status" value="1"/>
</dbReference>
<dbReference type="InterPro" id="IPR028267">
    <property type="entry name" value="Pianissimo_N"/>
</dbReference>
<feature type="domain" description="Rapamycin-insensitive companion of mTOR N-terminal" evidence="5">
    <location>
        <begin position="251"/>
        <end position="615"/>
    </location>
</feature>
<dbReference type="Pfam" id="PF14664">
    <property type="entry name" value="RICTOR_N"/>
    <property type="match status" value="1"/>
</dbReference>
<dbReference type="Pfam" id="PF14663">
    <property type="entry name" value="RasGEF_N_2"/>
    <property type="match status" value="1"/>
</dbReference>
<dbReference type="InterPro" id="IPR036274">
    <property type="entry name" value="HR1_rpt_sf"/>
</dbReference>
<feature type="domain" description="Rapamycin-insensitive companion of mTOR middle" evidence="4">
    <location>
        <begin position="695"/>
        <end position="919"/>
    </location>
</feature>
<feature type="compositionally biased region" description="Gly residues" evidence="2">
    <location>
        <begin position="49"/>
        <end position="63"/>
    </location>
</feature>